<comment type="caution">
    <text evidence="1">The sequence shown here is derived from an EMBL/GenBank/DDBJ whole genome shotgun (WGS) entry which is preliminary data.</text>
</comment>
<accession>A0ABP9JKK4</accession>
<evidence type="ECO:0000313" key="1">
    <source>
        <dbReference type="EMBL" id="GAA5033173.1"/>
    </source>
</evidence>
<evidence type="ECO:0008006" key="3">
    <source>
        <dbReference type="Google" id="ProtNLM"/>
    </source>
</evidence>
<dbReference type="EMBL" id="BAABKB010000040">
    <property type="protein sequence ID" value="GAA5033173.1"/>
    <property type="molecule type" value="Genomic_DNA"/>
</dbReference>
<proteinExistence type="predicted"/>
<dbReference type="Proteomes" id="UP001501759">
    <property type="component" value="Unassembled WGS sequence"/>
</dbReference>
<evidence type="ECO:0000313" key="2">
    <source>
        <dbReference type="Proteomes" id="UP001501759"/>
    </source>
</evidence>
<organism evidence="1 2">
    <name type="scientific">Streptomyces siamensis</name>
    <dbReference type="NCBI Taxonomy" id="1274986"/>
    <lineage>
        <taxon>Bacteria</taxon>
        <taxon>Bacillati</taxon>
        <taxon>Actinomycetota</taxon>
        <taxon>Actinomycetes</taxon>
        <taxon>Kitasatosporales</taxon>
        <taxon>Streptomycetaceae</taxon>
        <taxon>Streptomyces</taxon>
    </lineage>
</organism>
<keyword evidence="2" id="KW-1185">Reference proteome</keyword>
<sequence>MSSARFDMSDVRRLERHLARVVPRARRDARMVVRRGALNVKKDWRANARASAPKHAPYYPRTVNYDVASYGPDVTMAIIGPDKGGPQGALGNLLEYGSVKNPPHRDGGRALDAEEPRFEAQLALIVARGLAWW</sequence>
<dbReference type="RefSeq" id="WP_345657418.1">
    <property type="nucleotide sequence ID" value="NZ_BAABKB010000040.1"/>
</dbReference>
<protein>
    <recommendedName>
        <fullName evidence="3">HK97 gp10 family phage protein</fullName>
    </recommendedName>
</protein>
<gene>
    <name evidence="1" type="ORF">GCM10023335_76380</name>
</gene>
<name>A0ABP9JKK4_9ACTN</name>
<reference evidence="2" key="1">
    <citation type="journal article" date="2019" name="Int. J. Syst. Evol. Microbiol.">
        <title>The Global Catalogue of Microorganisms (GCM) 10K type strain sequencing project: providing services to taxonomists for standard genome sequencing and annotation.</title>
        <authorList>
            <consortium name="The Broad Institute Genomics Platform"/>
            <consortium name="The Broad Institute Genome Sequencing Center for Infectious Disease"/>
            <person name="Wu L."/>
            <person name="Ma J."/>
        </authorList>
    </citation>
    <scope>NUCLEOTIDE SEQUENCE [LARGE SCALE GENOMIC DNA]</scope>
    <source>
        <strain evidence="2">JCM 18409</strain>
    </source>
</reference>